<name>A0A316E8C1_9BACT</name>
<reference evidence="7 8" key="1">
    <citation type="submission" date="2018-05" db="EMBL/GenBank/DDBJ databases">
        <title>Genomic Encyclopedia of Archaeal and Bacterial Type Strains, Phase II (KMG-II): from individual species to whole genera.</title>
        <authorList>
            <person name="Goeker M."/>
        </authorList>
    </citation>
    <scope>NUCLEOTIDE SEQUENCE [LARGE SCALE GENOMIC DNA]</scope>
    <source>
        <strain evidence="7 8">DSM 22214</strain>
    </source>
</reference>
<evidence type="ECO:0000256" key="2">
    <source>
        <dbReference type="ARBA" id="ARBA00022475"/>
    </source>
</evidence>
<keyword evidence="8" id="KW-1185">Reference proteome</keyword>
<accession>A0A316E8C1</accession>
<comment type="subcellular location">
    <subcellularLocation>
        <location evidence="1">Cell membrane</location>
        <topology evidence="1">Multi-pass membrane protein</topology>
    </subcellularLocation>
</comment>
<protein>
    <submittedName>
        <fullName evidence="7">Lysylphosphatidylglycerol synthase-like protein</fullName>
    </submittedName>
</protein>
<feature type="transmembrane region" description="Helical" evidence="6">
    <location>
        <begin position="34"/>
        <end position="54"/>
    </location>
</feature>
<dbReference type="Proteomes" id="UP000245489">
    <property type="component" value="Unassembled WGS sequence"/>
</dbReference>
<proteinExistence type="predicted"/>
<dbReference type="InterPro" id="IPR022791">
    <property type="entry name" value="L-PG_synthase/AglD"/>
</dbReference>
<dbReference type="Pfam" id="PF03706">
    <property type="entry name" value="LPG_synthase_TM"/>
    <property type="match status" value="1"/>
</dbReference>
<feature type="transmembrane region" description="Helical" evidence="6">
    <location>
        <begin position="109"/>
        <end position="127"/>
    </location>
</feature>
<keyword evidence="2" id="KW-1003">Cell membrane</keyword>
<evidence type="ECO:0000256" key="6">
    <source>
        <dbReference type="SAM" id="Phobius"/>
    </source>
</evidence>
<feature type="transmembrane region" description="Helical" evidence="6">
    <location>
        <begin position="237"/>
        <end position="261"/>
    </location>
</feature>
<feature type="transmembrane region" description="Helical" evidence="6">
    <location>
        <begin position="75"/>
        <end position="97"/>
    </location>
</feature>
<dbReference type="AlphaFoldDB" id="A0A316E8C1"/>
<evidence type="ECO:0000256" key="1">
    <source>
        <dbReference type="ARBA" id="ARBA00004651"/>
    </source>
</evidence>
<evidence type="ECO:0000256" key="3">
    <source>
        <dbReference type="ARBA" id="ARBA00022692"/>
    </source>
</evidence>
<comment type="caution">
    <text evidence="7">The sequence shown here is derived from an EMBL/GenBank/DDBJ whole genome shotgun (WGS) entry which is preliminary data.</text>
</comment>
<keyword evidence="3 6" id="KW-0812">Transmembrane</keyword>
<evidence type="ECO:0000256" key="5">
    <source>
        <dbReference type="ARBA" id="ARBA00023136"/>
    </source>
</evidence>
<evidence type="ECO:0000313" key="8">
    <source>
        <dbReference type="Proteomes" id="UP000245489"/>
    </source>
</evidence>
<sequence length="265" mass="30206">MYLITVVLLIFFNWGFEAKKWQILVRKIENISFIDAYQSVLVGLSLGFISPANLGDFAGRLMKLKSKNRSEGIGLVLLGNGIQFYVSILFGAIAYVVVLSTKDSKIDQIIFIGVILTLILGVMVFTFRGKITAFFTNFQMVKKYENHLKALSEFDLADFKDIFLWAVLRYLTFSLQFVLVLIVFQVPLPFLQLWAISCLVLLFKTIIPPINFVTDLGVREFSALHFFNLYSVNNTSVFTATFFLWLLNILFPVIIGGFLFLKSKL</sequence>
<feature type="transmembrane region" description="Helical" evidence="6">
    <location>
        <begin position="162"/>
        <end position="184"/>
    </location>
</feature>
<keyword evidence="5 6" id="KW-0472">Membrane</keyword>
<dbReference type="EMBL" id="QGGO01000011">
    <property type="protein sequence ID" value="PWK26611.1"/>
    <property type="molecule type" value="Genomic_DNA"/>
</dbReference>
<evidence type="ECO:0000313" key="7">
    <source>
        <dbReference type="EMBL" id="PWK26611.1"/>
    </source>
</evidence>
<evidence type="ECO:0000256" key="4">
    <source>
        <dbReference type="ARBA" id="ARBA00022989"/>
    </source>
</evidence>
<keyword evidence="4 6" id="KW-1133">Transmembrane helix</keyword>
<gene>
    <name evidence="7" type="ORF">LV89_02460</name>
</gene>
<dbReference type="GO" id="GO:0005886">
    <property type="term" value="C:plasma membrane"/>
    <property type="evidence" value="ECO:0007669"/>
    <property type="project" value="UniProtKB-SubCell"/>
</dbReference>
<organism evidence="7 8">
    <name type="scientific">Arcicella aurantiaca</name>
    <dbReference type="NCBI Taxonomy" id="591202"/>
    <lineage>
        <taxon>Bacteria</taxon>
        <taxon>Pseudomonadati</taxon>
        <taxon>Bacteroidota</taxon>
        <taxon>Cytophagia</taxon>
        <taxon>Cytophagales</taxon>
        <taxon>Flectobacillaceae</taxon>
        <taxon>Arcicella</taxon>
    </lineage>
</organism>